<proteinExistence type="inferred from homology"/>
<accession>A0ABX8UUH3</accession>
<dbReference type="Gene3D" id="1.10.10.10">
    <property type="entry name" value="Winged helix-like DNA-binding domain superfamily/Winged helix DNA-binding domain"/>
    <property type="match status" value="1"/>
</dbReference>
<keyword evidence="2" id="KW-0805">Transcription regulation</keyword>
<dbReference type="PANTHER" id="PTHR30419:SF8">
    <property type="entry name" value="NITROGEN ASSIMILATION TRANSCRIPTIONAL ACTIVATOR-RELATED"/>
    <property type="match status" value="1"/>
</dbReference>
<dbReference type="Pfam" id="PF03466">
    <property type="entry name" value="LysR_substrate"/>
    <property type="match status" value="1"/>
</dbReference>
<feature type="domain" description="HTH lysR-type" evidence="5">
    <location>
        <begin position="1"/>
        <end position="58"/>
    </location>
</feature>
<evidence type="ECO:0000256" key="2">
    <source>
        <dbReference type="ARBA" id="ARBA00023015"/>
    </source>
</evidence>
<name>A0ABX8UUH3_9BURK</name>
<comment type="similarity">
    <text evidence="1">Belongs to the LysR transcriptional regulatory family.</text>
</comment>
<dbReference type="Proteomes" id="UP000826462">
    <property type="component" value="Chromosome 2"/>
</dbReference>
<dbReference type="InterPro" id="IPR050950">
    <property type="entry name" value="HTH-type_LysR_regulators"/>
</dbReference>
<dbReference type="SUPFAM" id="SSF53850">
    <property type="entry name" value="Periplasmic binding protein-like II"/>
    <property type="match status" value="1"/>
</dbReference>
<evidence type="ECO:0000256" key="4">
    <source>
        <dbReference type="ARBA" id="ARBA00023163"/>
    </source>
</evidence>
<dbReference type="InterPro" id="IPR036388">
    <property type="entry name" value="WH-like_DNA-bd_sf"/>
</dbReference>
<dbReference type="Pfam" id="PF00126">
    <property type="entry name" value="HTH_1"/>
    <property type="match status" value="1"/>
</dbReference>
<dbReference type="InterPro" id="IPR000847">
    <property type="entry name" value="LysR_HTH_N"/>
</dbReference>
<dbReference type="PANTHER" id="PTHR30419">
    <property type="entry name" value="HTH-TYPE TRANSCRIPTIONAL REGULATOR YBHD"/>
    <property type="match status" value="1"/>
</dbReference>
<evidence type="ECO:0000313" key="7">
    <source>
        <dbReference type="Proteomes" id="UP000826462"/>
    </source>
</evidence>
<gene>
    <name evidence="6" type="ORF">KZJ38_23435</name>
</gene>
<dbReference type="PROSITE" id="PS50931">
    <property type="entry name" value="HTH_LYSR"/>
    <property type="match status" value="1"/>
</dbReference>
<keyword evidence="7" id="KW-1185">Reference proteome</keyword>
<dbReference type="InterPro" id="IPR036390">
    <property type="entry name" value="WH_DNA-bd_sf"/>
</dbReference>
<evidence type="ECO:0000313" key="6">
    <source>
        <dbReference type="EMBL" id="QYD72659.1"/>
    </source>
</evidence>
<organism evidence="6 7">
    <name type="scientific">Paraburkholderia edwinii</name>
    <dbReference type="NCBI Taxonomy" id="2861782"/>
    <lineage>
        <taxon>Bacteria</taxon>
        <taxon>Pseudomonadati</taxon>
        <taxon>Pseudomonadota</taxon>
        <taxon>Betaproteobacteria</taxon>
        <taxon>Burkholderiales</taxon>
        <taxon>Burkholderiaceae</taxon>
        <taxon>Paraburkholderia</taxon>
    </lineage>
</organism>
<dbReference type="EMBL" id="CP080096">
    <property type="protein sequence ID" value="QYD72659.1"/>
    <property type="molecule type" value="Genomic_DNA"/>
</dbReference>
<reference evidence="6 7" key="1">
    <citation type="submission" date="2021-07" db="EMBL/GenBank/DDBJ databases">
        <title>Paraburkholderia edwinii protects Aspergillus sp. from phenazines by acting as a toxin sponge.</title>
        <authorList>
            <person name="Dahlstrom K.M."/>
            <person name="Newman D.K."/>
        </authorList>
    </citation>
    <scope>NUCLEOTIDE SEQUENCE [LARGE SCALE GENOMIC DNA]</scope>
    <source>
        <strain evidence="6 7">Pe01</strain>
    </source>
</reference>
<evidence type="ECO:0000259" key="5">
    <source>
        <dbReference type="PROSITE" id="PS50931"/>
    </source>
</evidence>
<keyword evidence="4" id="KW-0804">Transcription</keyword>
<protein>
    <submittedName>
        <fullName evidence="6">LysR family transcriptional regulator</fullName>
    </submittedName>
</protein>
<evidence type="ECO:0000256" key="3">
    <source>
        <dbReference type="ARBA" id="ARBA00023125"/>
    </source>
</evidence>
<keyword evidence="3" id="KW-0238">DNA-binding</keyword>
<dbReference type="RefSeq" id="WP_219802081.1">
    <property type="nucleotide sequence ID" value="NZ_CP080096.1"/>
</dbReference>
<dbReference type="InterPro" id="IPR005119">
    <property type="entry name" value="LysR_subst-bd"/>
</dbReference>
<dbReference type="Gene3D" id="3.40.190.290">
    <property type="match status" value="1"/>
</dbReference>
<dbReference type="PRINTS" id="PR00039">
    <property type="entry name" value="HTHLYSR"/>
</dbReference>
<evidence type="ECO:0000256" key="1">
    <source>
        <dbReference type="ARBA" id="ARBA00009437"/>
    </source>
</evidence>
<sequence length="313" mass="34588">MDIRALRYFAEVVNCGGFSRASAVLHVTQPAISRAVRLLEEELGVRLLIRDPKTVKPTREGEVVYRHAAQMLRQVRQLTSELTDMKSELKGELRVGLPPLVGSTFFSDVIAQFRREYPGVDLHIAEFFSSHLEQALDDGEIDIAAAMLPVDLERFVVQRFAADRLMFVVNPGHEISSCTAMRILALKTHPLVTFTKDFKLCGLIEDACRAQGFVPSTVGRSSHLDLVLAMVASGMGITVLPRSVIERTNIRQFVAVPIVKPAIRFELALVRPRQSYISQGCKAWLELAAGALGFQISDSFICQAGAGTLIPDR</sequence>
<dbReference type="SUPFAM" id="SSF46785">
    <property type="entry name" value="Winged helix' DNA-binding domain"/>
    <property type="match status" value="1"/>
</dbReference>